<dbReference type="CDD" id="cd00051">
    <property type="entry name" value="EFh"/>
    <property type="match status" value="2"/>
</dbReference>
<evidence type="ECO:0000256" key="3">
    <source>
        <dbReference type="ARBA" id="ARBA00022741"/>
    </source>
</evidence>
<feature type="region of interest" description="Disordered" evidence="8">
    <location>
        <begin position="142"/>
        <end position="177"/>
    </location>
</feature>
<dbReference type="GeneID" id="5725518"/>
<feature type="region of interest" description="Disordered" evidence="8">
    <location>
        <begin position="1835"/>
        <end position="1859"/>
    </location>
</feature>
<dbReference type="InterPro" id="IPR018247">
    <property type="entry name" value="EF_Hand_1_Ca_BS"/>
</dbReference>
<feature type="compositionally biased region" description="Polar residues" evidence="8">
    <location>
        <begin position="161"/>
        <end position="177"/>
    </location>
</feature>
<dbReference type="Proteomes" id="UP000006906">
    <property type="component" value="Chromosome 2"/>
</dbReference>
<dbReference type="GO" id="GO:0035556">
    <property type="term" value="P:intracellular signal transduction"/>
    <property type="evidence" value="ECO:0000318"/>
    <property type="project" value="GO_Central"/>
</dbReference>
<dbReference type="GO" id="GO:0005509">
    <property type="term" value="F:calcium ion binding"/>
    <property type="evidence" value="ECO:0007669"/>
    <property type="project" value="InterPro"/>
</dbReference>
<evidence type="ECO:0008006" key="13">
    <source>
        <dbReference type="Google" id="ProtNLM"/>
    </source>
</evidence>
<dbReference type="FunFam" id="3.30.200.20:FF:000042">
    <property type="entry name" value="Aurora kinase A"/>
    <property type="match status" value="1"/>
</dbReference>
<dbReference type="GO" id="GO:0005737">
    <property type="term" value="C:cytoplasm"/>
    <property type="evidence" value="ECO:0000318"/>
    <property type="project" value="GO_Central"/>
</dbReference>
<dbReference type="SUPFAM" id="SSF56112">
    <property type="entry name" value="Protein kinase-like (PK-like)"/>
    <property type="match status" value="1"/>
</dbReference>
<dbReference type="Gene3D" id="3.30.200.20">
    <property type="entry name" value="Phosphorylase Kinase, domain 1"/>
    <property type="match status" value="1"/>
</dbReference>
<feature type="compositionally biased region" description="Low complexity" evidence="8">
    <location>
        <begin position="1299"/>
        <end position="1314"/>
    </location>
</feature>
<dbReference type="GO" id="GO:0005516">
    <property type="term" value="F:calmodulin binding"/>
    <property type="evidence" value="ECO:0000318"/>
    <property type="project" value="GO_Central"/>
</dbReference>
<feature type="domain" description="EF-hand" evidence="10">
    <location>
        <begin position="629"/>
        <end position="664"/>
    </location>
</feature>
<feature type="compositionally biased region" description="Basic and acidic residues" evidence="8">
    <location>
        <begin position="842"/>
        <end position="851"/>
    </location>
</feature>
<feature type="domain" description="EF-hand" evidence="10">
    <location>
        <begin position="572"/>
        <end position="607"/>
    </location>
</feature>
<feature type="region of interest" description="Disordered" evidence="8">
    <location>
        <begin position="1719"/>
        <end position="1769"/>
    </location>
</feature>
<dbReference type="InterPro" id="IPR002048">
    <property type="entry name" value="EF_hand_dom"/>
</dbReference>
<feature type="compositionally biased region" description="Polar residues" evidence="8">
    <location>
        <begin position="1835"/>
        <end position="1845"/>
    </location>
</feature>
<dbReference type="InterPro" id="IPR011009">
    <property type="entry name" value="Kinase-like_dom_sf"/>
</dbReference>
<feature type="region of interest" description="Disordered" evidence="8">
    <location>
        <begin position="208"/>
        <end position="235"/>
    </location>
</feature>
<feature type="compositionally biased region" description="Polar residues" evidence="8">
    <location>
        <begin position="1724"/>
        <end position="1736"/>
    </location>
</feature>
<dbReference type="KEGG" id="cre:CHLRE_02g106650v5"/>
<dbReference type="PROSITE" id="PS00107">
    <property type="entry name" value="PROTEIN_KINASE_ATP"/>
    <property type="match status" value="1"/>
</dbReference>
<sequence>MGACASKGGPDEGHDASLRTRAASENGVSLSKLLGLPETGVSAEQAACSVCAQKRTNVRSAGPPSSSTGSANSAARNSPGEFGVKYADVARPAQIGSLAKARLTDTARQEDIPEVSCVPEKRFSGYTQLQVHRGFTSPRLVPAPPGADGRAAAPTAGQCPDLSSTRLPSLPASDSTTAASCQPTLVTTTATTTNATNVVASTVAASGGVVSGDAETGDSADPSSSSPEQWVLRSGPPIEDDYALGRVLGQGSYGVVRLATRLSTGEPVAVKTIQKTGLVSNPTSLSALRREVEILHHLAGHPHIGQLYGAYEDCKCLHLVMELYEGGDLYDAVVGVGRHSERAAADVMRAVLTAIGYCHAMGVAHRDIKPENFMLSAPTQQQKVEAEAASAAAGGDGGLALGIGARIKLIDFGLSCFCADESTLRDAVGTSYYVAPEVLEANGYGRAADVWSAGIILHVLLLGYAPFNGADDKEIQLSVLKGVPDSTGDPLWTSLSPAAVDTLAAMLDRNPATRATADQVLSSPWLGRTAAECTAPSTPLPGVVSERLRKFAKLNSLQKEARRLVATAMRSEEVAGLRAAFKALDLDGDGKLSAEELREGLARQELPRGAPVGMEAVAPLVPTPRGQLLREREMRELVARSDLDGDGMLDESEFLGAALPTAAITRAAAATGEPVAMAALARASVGSVGGRSTGTVRLAQSPLGAASPSVHGGSLAAPGRARSHNPLAAAFAALDKDGSGFITADEIEAVLAAHHPNGRAHGPDVQAMLAAADTDADGRISYEEFLAMLLAAEDGAGDFLGGGGNGAPQAPAPAHQPESQSQPLPAPAQLQQIAGPQGQKHQAAEEQREAHSLSQPLPQVVAAAQPKSPVVKEPVVSCQAPAAPATAKPPLPPVQERKAGAVNNGAAAVSVAAAAPGASMSGARDACGSRDSAREGSASARAPSPATVQSSEEVSGRRGAATAVWVAGKGHGYTQQRKGTRASGGGGSAVEEAPSLSIAGLMQTQRISRSSSLCSCDSVAAVRQNSGHLSVVEWGDEAEEAAEIELKRGCAAAENAEQEALRTGSASTAARRGRGSADRRARCGHAKRSTSGAGGAQLVSDSDTDISFEEAPAHRARRGAGSCASNAVGAAAGEVAKLHSTTSSDGGEESDGAGMPRLMRLSPLHNAGLEDTGGAPATEVAAWRQAPSGARTGAVGVVGAVGRGQTGMSASEPLPAFPYGRAAAEPAAALTHGGGTVSVVRAAQAAAFALMQADNAGAAGGSLFADLTSLASTQAAAASADSGRPTADEGSGRWAAVPAAVRAQPPQQSPSGSGRWRRRSAAVVLDSSVHRTGAQAAGASRRSAGGARAASSTGPHTPTPLSAGTPPPATGASPVGGRSSPMAERSKPSGCWVEEALPQPAPVLAATEAIRRRASGGGFTGGGWPPRLSAGAGVSSSTPVSPRPPSSGNTCKPPPYQQPLQQQRSQLGIQPGGPGAGTGPQAAGTGPRVFAPSLSGRPAYGNAGGSPILTAAGSPCTTAAPRTASRQFSRLLGTSTAAVSPNAQGAAPLLLSTDVGLPYSRGASRQLSCGLGGAGGSRDPLSVVSAATAAVGTGDRPRMKLHALMLTEPDELMLSGPAVMSPGSRARSLAAVSASGLAASRNAHTAAAAIVPSAAAIAAAYASAPLRASFTRFGGGSGSEDEVVHTLDEADADEGPGNFCGGGAAYAGPGAAPVYDARQRRRSTGSSYTKPISQLQAPHVPATAAASPRSVTGLQPHPPVSQRGTGAGSPALGMAMLLHAPHQPHAPHSPHHPVAVSPRGTGGGMHHQHQHHQHSHQLSHLRLSEVGLEMQTMSRCGSTSRNMSVDATGTPTARPGPRPWDLATETLEECAEGEEDPDLLDSARGGNPLDGLLGSLMPDRVPAALGVLRSHGVAAAAAEVAKPAQAGGSRRSAAGVGGGVGADRSAHGPELGTGGQPPLNLSGPGPASGGLSSLMSTFK</sequence>
<dbReference type="GO" id="GO:0004683">
    <property type="term" value="F:calcium/calmodulin-dependent protein kinase activity"/>
    <property type="evidence" value="ECO:0000318"/>
    <property type="project" value="GO_Central"/>
</dbReference>
<keyword evidence="5" id="KW-0106">Calcium</keyword>
<dbReference type="PROSITE" id="PS00018">
    <property type="entry name" value="EF_HAND_1"/>
    <property type="match status" value="4"/>
</dbReference>
<evidence type="ECO:0000256" key="5">
    <source>
        <dbReference type="ARBA" id="ARBA00022837"/>
    </source>
</evidence>
<feature type="region of interest" description="Disordered" evidence="8">
    <location>
        <begin position="800"/>
        <end position="854"/>
    </location>
</feature>
<feature type="compositionally biased region" description="Low complexity" evidence="8">
    <location>
        <begin position="1458"/>
        <end position="1469"/>
    </location>
</feature>
<feature type="compositionally biased region" description="Basic and acidic residues" evidence="8">
    <location>
        <begin position="9"/>
        <end position="18"/>
    </location>
</feature>
<dbReference type="SMART" id="SM00220">
    <property type="entry name" value="S_TKc"/>
    <property type="match status" value="1"/>
</dbReference>
<feature type="compositionally biased region" description="Low complexity" evidence="8">
    <location>
        <begin position="59"/>
        <end position="77"/>
    </location>
</feature>
<organism evidence="11 12">
    <name type="scientific">Chlamydomonas reinhardtii</name>
    <name type="common">Chlamydomonas smithii</name>
    <dbReference type="NCBI Taxonomy" id="3055"/>
    <lineage>
        <taxon>Eukaryota</taxon>
        <taxon>Viridiplantae</taxon>
        <taxon>Chlorophyta</taxon>
        <taxon>core chlorophytes</taxon>
        <taxon>Chlorophyceae</taxon>
        <taxon>CS clade</taxon>
        <taxon>Chlamydomonadales</taxon>
        <taxon>Chlamydomonadaceae</taxon>
        <taxon>Chlamydomonas</taxon>
    </lineage>
</organism>
<protein>
    <recommendedName>
        <fullName evidence="13">Non-specific serine/threonine protein kinase</fullName>
    </recommendedName>
</protein>
<dbReference type="Pfam" id="PF00069">
    <property type="entry name" value="Pkinase"/>
    <property type="match status" value="1"/>
</dbReference>
<proteinExistence type="predicted"/>
<dbReference type="InterPro" id="IPR050205">
    <property type="entry name" value="CDPK_Ser/Thr_kinases"/>
</dbReference>
<feature type="compositionally biased region" description="Low complexity" evidence="8">
    <location>
        <begin position="1957"/>
        <end position="1979"/>
    </location>
</feature>
<dbReference type="InParanoid" id="A0A2K3E2P6"/>
<dbReference type="GO" id="GO:0009931">
    <property type="term" value="F:calcium-dependent protein serine/threonine kinase activity"/>
    <property type="evidence" value="ECO:0000318"/>
    <property type="project" value="GO_Central"/>
</dbReference>
<feature type="compositionally biased region" description="Gly residues" evidence="8">
    <location>
        <begin position="1415"/>
        <end position="1424"/>
    </location>
</feature>
<evidence type="ECO:0000313" key="12">
    <source>
        <dbReference type="Proteomes" id="UP000006906"/>
    </source>
</evidence>
<keyword evidence="12" id="KW-1185">Reference proteome</keyword>
<feature type="region of interest" description="Disordered" evidence="8">
    <location>
        <begin position="1299"/>
        <end position="1389"/>
    </location>
</feature>
<keyword evidence="2" id="KW-0808">Transferase</keyword>
<dbReference type="Gene3D" id="1.10.238.10">
    <property type="entry name" value="EF-hand"/>
    <property type="match status" value="1"/>
</dbReference>
<feature type="region of interest" description="Disordered" evidence="8">
    <location>
        <begin position="1057"/>
        <end position="1102"/>
    </location>
</feature>
<dbReference type="GO" id="GO:0005524">
    <property type="term" value="F:ATP binding"/>
    <property type="evidence" value="ECO:0007669"/>
    <property type="project" value="UniProtKB-UniRule"/>
</dbReference>
<dbReference type="InterPro" id="IPR011992">
    <property type="entry name" value="EF-hand-dom_pair"/>
</dbReference>
<dbReference type="Pfam" id="PF13499">
    <property type="entry name" value="EF-hand_7"/>
    <property type="match status" value="2"/>
</dbReference>
<keyword evidence="4" id="KW-0418">Kinase</keyword>
<dbReference type="Gene3D" id="1.10.510.10">
    <property type="entry name" value="Transferase(Phosphotransferase) domain 1"/>
    <property type="match status" value="1"/>
</dbReference>
<feature type="region of interest" description="Disordered" evidence="8">
    <location>
        <begin position="1920"/>
        <end position="1979"/>
    </location>
</feature>
<accession>A0A2K3E2P6</accession>
<dbReference type="PROSITE" id="PS00108">
    <property type="entry name" value="PROTEIN_KINASE_ST"/>
    <property type="match status" value="1"/>
</dbReference>
<dbReference type="InterPro" id="IPR000719">
    <property type="entry name" value="Prot_kinase_dom"/>
</dbReference>
<dbReference type="SMART" id="SM00054">
    <property type="entry name" value="EFh"/>
    <property type="match status" value="4"/>
</dbReference>
<dbReference type="SUPFAM" id="SSF47473">
    <property type="entry name" value="EF-hand"/>
    <property type="match status" value="1"/>
</dbReference>
<dbReference type="RefSeq" id="XP_042927446.1">
    <property type="nucleotide sequence ID" value="XM_043059812.1"/>
</dbReference>
<reference evidence="11 12" key="1">
    <citation type="journal article" date="2007" name="Science">
        <title>The Chlamydomonas genome reveals the evolution of key animal and plant functions.</title>
        <authorList>
            <person name="Merchant S.S."/>
            <person name="Prochnik S.E."/>
            <person name="Vallon O."/>
            <person name="Harris E.H."/>
            <person name="Karpowicz S.J."/>
            <person name="Witman G.B."/>
            <person name="Terry A."/>
            <person name="Salamov A."/>
            <person name="Fritz-Laylin L.K."/>
            <person name="Marechal-Drouard L."/>
            <person name="Marshall W.F."/>
            <person name="Qu L.H."/>
            <person name="Nelson D.R."/>
            <person name="Sanderfoot A.A."/>
            <person name="Spalding M.H."/>
            <person name="Kapitonov V.V."/>
            <person name="Ren Q."/>
            <person name="Ferris P."/>
            <person name="Lindquist E."/>
            <person name="Shapiro H."/>
            <person name="Lucas S.M."/>
            <person name="Grimwood J."/>
            <person name="Schmutz J."/>
            <person name="Cardol P."/>
            <person name="Cerutti H."/>
            <person name="Chanfreau G."/>
            <person name="Chen C.L."/>
            <person name="Cognat V."/>
            <person name="Croft M.T."/>
            <person name="Dent R."/>
            <person name="Dutcher S."/>
            <person name="Fernandez E."/>
            <person name="Fukuzawa H."/>
            <person name="Gonzalez-Ballester D."/>
            <person name="Gonzalez-Halphen D."/>
            <person name="Hallmann A."/>
            <person name="Hanikenne M."/>
            <person name="Hippler M."/>
            <person name="Inwood W."/>
            <person name="Jabbari K."/>
            <person name="Kalanon M."/>
            <person name="Kuras R."/>
            <person name="Lefebvre P.A."/>
            <person name="Lemaire S.D."/>
            <person name="Lobanov A.V."/>
            <person name="Lohr M."/>
            <person name="Manuell A."/>
            <person name="Meier I."/>
            <person name="Mets L."/>
            <person name="Mittag M."/>
            <person name="Mittelmeier T."/>
            <person name="Moroney J.V."/>
            <person name="Moseley J."/>
            <person name="Napoli C."/>
            <person name="Nedelcu A.M."/>
            <person name="Niyogi K."/>
            <person name="Novoselov S.V."/>
            <person name="Paulsen I.T."/>
            <person name="Pazour G."/>
            <person name="Purton S."/>
            <person name="Ral J.P."/>
            <person name="Riano-Pachon D.M."/>
            <person name="Riekhof W."/>
            <person name="Rymarquis L."/>
            <person name="Schroda M."/>
            <person name="Stern D."/>
            <person name="Umen J."/>
            <person name="Willows R."/>
            <person name="Wilson N."/>
            <person name="Zimmer S.L."/>
            <person name="Allmer J."/>
            <person name="Balk J."/>
            <person name="Bisova K."/>
            <person name="Chen C.J."/>
            <person name="Elias M."/>
            <person name="Gendler K."/>
            <person name="Hauser C."/>
            <person name="Lamb M.R."/>
            <person name="Ledford H."/>
            <person name="Long J.C."/>
            <person name="Minagawa J."/>
            <person name="Page M.D."/>
            <person name="Pan J."/>
            <person name="Pootakham W."/>
            <person name="Roje S."/>
            <person name="Rose A."/>
            <person name="Stahlberg E."/>
            <person name="Terauchi A.M."/>
            <person name="Yang P."/>
            <person name="Ball S."/>
            <person name="Bowler C."/>
            <person name="Dieckmann C.L."/>
            <person name="Gladyshev V.N."/>
            <person name="Green P."/>
            <person name="Jorgensen R."/>
            <person name="Mayfield S."/>
            <person name="Mueller-Roeber B."/>
            <person name="Rajamani S."/>
            <person name="Sayre R.T."/>
            <person name="Brokstein P."/>
            <person name="Dubchak I."/>
            <person name="Goodstein D."/>
            <person name="Hornick L."/>
            <person name="Huang Y.W."/>
            <person name="Jhaveri J."/>
            <person name="Luo Y."/>
            <person name="Martinez D."/>
            <person name="Ngau W.C."/>
            <person name="Otillar B."/>
            <person name="Poliakov A."/>
            <person name="Porter A."/>
            <person name="Szajkowski L."/>
            <person name="Werner G."/>
            <person name="Zhou K."/>
            <person name="Grigoriev I.V."/>
            <person name="Rokhsar D.S."/>
            <person name="Grossman A.R."/>
        </authorList>
    </citation>
    <scope>NUCLEOTIDE SEQUENCE [LARGE SCALE GENOMIC DNA]</scope>
    <source>
        <strain evidence="12">CC-503</strain>
    </source>
</reference>
<dbReference type="InterPro" id="IPR008271">
    <property type="entry name" value="Ser/Thr_kinase_AS"/>
</dbReference>
<evidence type="ECO:0000256" key="6">
    <source>
        <dbReference type="ARBA" id="ARBA00022840"/>
    </source>
</evidence>
<evidence type="ECO:0000259" key="10">
    <source>
        <dbReference type="PROSITE" id="PS50222"/>
    </source>
</evidence>
<keyword evidence="3 7" id="KW-0547">Nucleotide-binding</keyword>
<dbReference type="OrthoDB" id="545315at2759"/>
<dbReference type="Gramene" id="PNW87046">
    <property type="protein sequence ID" value="PNW87046"/>
    <property type="gene ID" value="CHLRE_02g106650v5"/>
</dbReference>
<keyword evidence="6 7" id="KW-0067">ATP-binding</keyword>
<feature type="binding site" evidence="7">
    <location>
        <position position="271"/>
    </location>
    <ligand>
        <name>ATP</name>
        <dbReference type="ChEBI" id="CHEBI:30616"/>
    </ligand>
</feature>
<dbReference type="PANTHER" id="PTHR24349">
    <property type="entry name" value="SERINE/THREONINE-PROTEIN KINASE"/>
    <property type="match status" value="1"/>
</dbReference>
<evidence type="ECO:0000256" key="1">
    <source>
        <dbReference type="ARBA" id="ARBA00022527"/>
    </source>
</evidence>
<feature type="region of interest" description="Disordered" evidence="8">
    <location>
        <begin position="55"/>
        <end position="77"/>
    </location>
</feature>
<evidence type="ECO:0000256" key="2">
    <source>
        <dbReference type="ARBA" id="ARBA00022679"/>
    </source>
</evidence>
<name>A0A2K3E2P6_CHLRE</name>
<evidence type="ECO:0000256" key="8">
    <source>
        <dbReference type="SAM" id="MobiDB-lite"/>
    </source>
</evidence>
<evidence type="ECO:0000259" key="9">
    <source>
        <dbReference type="PROSITE" id="PS50011"/>
    </source>
</evidence>
<feature type="region of interest" description="Disordered" evidence="8">
    <location>
        <begin position="1783"/>
        <end position="1813"/>
    </location>
</feature>
<evidence type="ECO:0000256" key="4">
    <source>
        <dbReference type="ARBA" id="ARBA00022777"/>
    </source>
</evidence>
<feature type="domain" description="EF-hand" evidence="10">
    <location>
        <begin position="722"/>
        <end position="757"/>
    </location>
</feature>
<feature type="compositionally biased region" description="Low complexity" evidence="8">
    <location>
        <begin position="807"/>
        <end position="839"/>
    </location>
</feature>
<keyword evidence="1" id="KW-0723">Serine/threonine-protein kinase</keyword>
<feature type="compositionally biased region" description="Low complexity" evidence="8">
    <location>
        <begin position="1920"/>
        <end position="1934"/>
    </location>
</feature>
<evidence type="ECO:0000313" key="11">
    <source>
        <dbReference type="EMBL" id="PNW87046.1"/>
    </source>
</evidence>
<dbReference type="ExpressionAtlas" id="A0A2K3E2P6">
    <property type="expression patterns" value="baseline"/>
</dbReference>
<dbReference type="CDD" id="cd05117">
    <property type="entry name" value="STKc_CAMK"/>
    <property type="match status" value="1"/>
</dbReference>
<dbReference type="EMBL" id="CM008963">
    <property type="protein sequence ID" value="PNW87046.1"/>
    <property type="molecule type" value="Genomic_DNA"/>
</dbReference>
<feature type="compositionally biased region" description="Low complexity" evidence="8">
    <location>
        <begin position="1331"/>
        <end position="1377"/>
    </location>
</feature>
<dbReference type="PROSITE" id="PS50011">
    <property type="entry name" value="PROTEIN_KINASE_DOM"/>
    <property type="match status" value="1"/>
</dbReference>
<feature type="compositionally biased region" description="Low complexity" evidence="8">
    <location>
        <begin position="146"/>
        <end position="157"/>
    </location>
</feature>
<feature type="domain" description="EF-hand" evidence="10">
    <location>
        <begin position="760"/>
        <end position="795"/>
    </location>
</feature>
<dbReference type="GO" id="GO:0005634">
    <property type="term" value="C:nucleus"/>
    <property type="evidence" value="ECO:0000318"/>
    <property type="project" value="GO_Central"/>
</dbReference>
<gene>
    <name evidence="11" type="ORF">CHLRE_02g106650v5</name>
</gene>
<feature type="region of interest" description="Disordered" evidence="8">
    <location>
        <begin position="1"/>
        <end position="23"/>
    </location>
</feature>
<feature type="region of interest" description="Disordered" evidence="8">
    <location>
        <begin position="916"/>
        <end position="991"/>
    </location>
</feature>
<dbReference type="InterPro" id="IPR017441">
    <property type="entry name" value="Protein_kinase_ATP_BS"/>
</dbReference>
<feature type="region of interest" description="Disordered" evidence="8">
    <location>
        <begin position="1414"/>
        <end position="1497"/>
    </location>
</feature>
<feature type="domain" description="Protein kinase" evidence="9">
    <location>
        <begin position="242"/>
        <end position="526"/>
    </location>
</feature>
<evidence type="ECO:0000256" key="7">
    <source>
        <dbReference type="PROSITE-ProRule" id="PRU10141"/>
    </source>
</evidence>
<dbReference type="PROSITE" id="PS50222">
    <property type="entry name" value="EF_HAND_2"/>
    <property type="match status" value="4"/>
</dbReference>